<dbReference type="EMBL" id="BSXS01006454">
    <property type="protein sequence ID" value="GME85582.1"/>
    <property type="molecule type" value="Genomic_DNA"/>
</dbReference>
<evidence type="ECO:0000313" key="2">
    <source>
        <dbReference type="Proteomes" id="UP001165064"/>
    </source>
</evidence>
<reference evidence="1" key="1">
    <citation type="submission" date="2023-04" db="EMBL/GenBank/DDBJ databases">
        <title>Ambrosiozyma monospora NBRC 10751.</title>
        <authorList>
            <person name="Ichikawa N."/>
            <person name="Sato H."/>
            <person name="Tonouchi N."/>
        </authorList>
    </citation>
    <scope>NUCLEOTIDE SEQUENCE</scope>
    <source>
        <strain evidence="1">NBRC 10751</strain>
    </source>
</reference>
<evidence type="ECO:0000313" key="1">
    <source>
        <dbReference type="EMBL" id="GME85582.1"/>
    </source>
</evidence>
<gene>
    <name evidence="1" type="ORF">Amon02_000766600</name>
</gene>
<organism evidence="1 2">
    <name type="scientific">Ambrosiozyma monospora</name>
    <name type="common">Yeast</name>
    <name type="synonym">Endomycopsis monosporus</name>
    <dbReference type="NCBI Taxonomy" id="43982"/>
    <lineage>
        <taxon>Eukaryota</taxon>
        <taxon>Fungi</taxon>
        <taxon>Dikarya</taxon>
        <taxon>Ascomycota</taxon>
        <taxon>Saccharomycotina</taxon>
        <taxon>Pichiomycetes</taxon>
        <taxon>Pichiales</taxon>
        <taxon>Pichiaceae</taxon>
        <taxon>Ambrosiozyma</taxon>
    </lineage>
</organism>
<proteinExistence type="predicted"/>
<protein>
    <submittedName>
        <fullName evidence="1">Unnamed protein product</fullName>
    </submittedName>
</protein>
<sequence>MRMKSEGLISKNTYSIYLNGVDDFQANIVFGGVDHAKYSNQLTLLPMIKSGSDYSRVAVTLTGLKFVTSENETEVTGAKSFAILDTGSTYTSMPSKYLQGILSQLSNVKYSSSLGYYIFPCSEANSNSLVFDLQGLNIQIPLSDFLIYFSTSNGKSRGWCALDFQTMSDDNMVILGDDFLAGLYTVVDLDSNVVAISLADLTSNDENIEAITDSIPSATQAPLYSETWTA</sequence>
<comment type="caution">
    <text evidence="1">The sequence shown here is derived from an EMBL/GenBank/DDBJ whole genome shotgun (WGS) entry which is preliminary data.</text>
</comment>
<keyword evidence="2" id="KW-1185">Reference proteome</keyword>
<accession>A0ACB5TC80</accession>
<dbReference type="Proteomes" id="UP001165064">
    <property type="component" value="Unassembled WGS sequence"/>
</dbReference>
<name>A0ACB5TC80_AMBMO</name>